<evidence type="ECO:0000313" key="2">
    <source>
        <dbReference type="Proteomes" id="UP000829398"/>
    </source>
</evidence>
<proteinExistence type="predicted"/>
<gene>
    <name evidence="1" type="ORF">KPL71_017436</name>
</gene>
<sequence length="190" mass="22478">MSTRKYASGYEKLLKRRRIEKLVESQKGALDKFVTCSKKDRDLSEGLVIEQEQQSAPKELEKDEENNVEEENLKETGIDSGTANLRDLLVEKGSIREYVVAYPKDENLRHFSNTFYVKILPNREKHDRKWLIYSKDFDRVYFFCCKLFNISCRKTQLSDEGSRDWKNLSAKLKRRETTNEHITNMNAWLI</sequence>
<name>A0ACB8JQ03_CITSI</name>
<dbReference type="Proteomes" id="UP000829398">
    <property type="component" value="Chromosome 6"/>
</dbReference>
<organism evidence="1 2">
    <name type="scientific">Citrus sinensis</name>
    <name type="common">Sweet orange</name>
    <name type="synonym">Citrus aurantium var. sinensis</name>
    <dbReference type="NCBI Taxonomy" id="2711"/>
    <lineage>
        <taxon>Eukaryota</taxon>
        <taxon>Viridiplantae</taxon>
        <taxon>Streptophyta</taxon>
        <taxon>Embryophyta</taxon>
        <taxon>Tracheophyta</taxon>
        <taxon>Spermatophyta</taxon>
        <taxon>Magnoliopsida</taxon>
        <taxon>eudicotyledons</taxon>
        <taxon>Gunneridae</taxon>
        <taxon>Pentapetalae</taxon>
        <taxon>rosids</taxon>
        <taxon>malvids</taxon>
        <taxon>Sapindales</taxon>
        <taxon>Rutaceae</taxon>
        <taxon>Aurantioideae</taxon>
        <taxon>Citrus</taxon>
    </lineage>
</organism>
<comment type="caution">
    <text evidence="1">The sequence shown here is derived from an EMBL/GenBank/DDBJ whole genome shotgun (WGS) entry which is preliminary data.</text>
</comment>
<protein>
    <submittedName>
        <fullName evidence="1">TTF-type domain-containing protein</fullName>
    </submittedName>
</protein>
<evidence type="ECO:0000313" key="1">
    <source>
        <dbReference type="EMBL" id="KAH9734638.1"/>
    </source>
</evidence>
<reference evidence="2" key="1">
    <citation type="journal article" date="2023" name="Hortic. Res.">
        <title>A chromosome-level phased genome enabling allele-level studies in sweet orange: a case study on citrus Huanglongbing tolerance.</title>
        <authorList>
            <person name="Wu B."/>
            <person name="Yu Q."/>
            <person name="Deng Z."/>
            <person name="Duan Y."/>
            <person name="Luo F."/>
            <person name="Gmitter F. Jr."/>
        </authorList>
    </citation>
    <scope>NUCLEOTIDE SEQUENCE [LARGE SCALE GENOMIC DNA]</scope>
    <source>
        <strain evidence="2">cv. Valencia</strain>
    </source>
</reference>
<keyword evidence="2" id="KW-1185">Reference proteome</keyword>
<dbReference type="EMBL" id="CM039175">
    <property type="protein sequence ID" value="KAH9734638.1"/>
    <property type="molecule type" value="Genomic_DNA"/>
</dbReference>
<accession>A0ACB8JQ03</accession>